<reference evidence="1 2" key="1">
    <citation type="submission" date="2019-04" db="EMBL/GenBank/DDBJ databases">
        <title>Fungal friends and foes A comparative genomics study of 23 Aspergillus species from section Flavi.</title>
        <authorList>
            <consortium name="DOE Joint Genome Institute"/>
            <person name="Kjaerbolling I."/>
            <person name="Vesth T.C."/>
            <person name="Frisvad J.C."/>
            <person name="Nybo J.L."/>
            <person name="Theobald S."/>
            <person name="Kildgaard S."/>
            <person name="Petersen T.I."/>
            <person name="Kuo A."/>
            <person name="Sato A."/>
            <person name="Lyhne E.K."/>
            <person name="Kogle M.E."/>
            <person name="Wiebenga A."/>
            <person name="Kun R.S."/>
            <person name="Lubbers R.J."/>
            <person name="Makela M.R."/>
            <person name="Barry K."/>
            <person name="Chovatia M."/>
            <person name="Clum A."/>
            <person name="Daum C."/>
            <person name="Haridas S."/>
            <person name="He G."/>
            <person name="LaButti K."/>
            <person name="Lipzen A."/>
            <person name="Mondo S."/>
            <person name="Pangilinan J."/>
            <person name="Riley R."/>
            <person name="Salamov A."/>
            <person name="Simmons B.A."/>
            <person name="Magnuson J.K."/>
            <person name="Henrissat B."/>
            <person name="Mortensen U.H."/>
            <person name="Larsen T.O."/>
            <person name="De vries R.P."/>
            <person name="Grigoriev I.V."/>
            <person name="Machida M."/>
            <person name="Baker S.E."/>
            <person name="Andersen M.R."/>
        </authorList>
    </citation>
    <scope>NUCLEOTIDE SEQUENCE [LARGE SCALE GENOMIC DNA]</scope>
    <source>
        <strain evidence="1 2">CBS 126849</strain>
    </source>
</reference>
<sequence length="70" mass="7616">MGTIVNNPLSSGRAHAAMRAAAVLTTRGYEFLACCDFKKVDIVTKFMCKELVSGKRGYTSVRWLNSGGTK</sequence>
<gene>
    <name evidence="1" type="ORF">BDV33DRAFT_185795</name>
</gene>
<dbReference type="EMBL" id="ML733768">
    <property type="protein sequence ID" value="KAB8212952.1"/>
    <property type="molecule type" value="Genomic_DNA"/>
</dbReference>
<evidence type="ECO:0000313" key="1">
    <source>
        <dbReference type="EMBL" id="KAB8212952.1"/>
    </source>
</evidence>
<proteinExistence type="predicted"/>
<keyword evidence="2" id="KW-1185">Reference proteome</keyword>
<evidence type="ECO:0000313" key="2">
    <source>
        <dbReference type="Proteomes" id="UP000326799"/>
    </source>
</evidence>
<dbReference type="AlphaFoldDB" id="A0A5N6E5V9"/>
<name>A0A5N6E5V9_9EURO</name>
<protein>
    <submittedName>
        <fullName evidence="1">Uncharacterized protein</fullName>
    </submittedName>
</protein>
<accession>A0A5N6E5V9</accession>
<organism evidence="1 2">
    <name type="scientific">Aspergillus novoparasiticus</name>
    <dbReference type="NCBI Taxonomy" id="986946"/>
    <lineage>
        <taxon>Eukaryota</taxon>
        <taxon>Fungi</taxon>
        <taxon>Dikarya</taxon>
        <taxon>Ascomycota</taxon>
        <taxon>Pezizomycotina</taxon>
        <taxon>Eurotiomycetes</taxon>
        <taxon>Eurotiomycetidae</taxon>
        <taxon>Eurotiales</taxon>
        <taxon>Aspergillaceae</taxon>
        <taxon>Aspergillus</taxon>
        <taxon>Aspergillus subgen. Circumdati</taxon>
    </lineage>
</organism>
<dbReference type="Proteomes" id="UP000326799">
    <property type="component" value="Unassembled WGS sequence"/>
</dbReference>